<reference evidence="2" key="1">
    <citation type="journal article" date="2023" name="Science">
        <title>Genome structures resolve the early diversification of teleost fishes.</title>
        <authorList>
            <person name="Parey E."/>
            <person name="Louis A."/>
            <person name="Montfort J."/>
            <person name="Bouchez O."/>
            <person name="Roques C."/>
            <person name="Iampietro C."/>
            <person name="Lluch J."/>
            <person name="Castinel A."/>
            <person name="Donnadieu C."/>
            <person name="Desvignes T."/>
            <person name="Floi Bucao C."/>
            <person name="Jouanno E."/>
            <person name="Wen M."/>
            <person name="Mejri S."/>
            <person name="Dirks R."/>
            <person name="Jansen H."/>
            <person name="Henkel C."/>
            <person name="Chen W.J."/>
            <person name="Zahm M."/>
            <person name="Cabau C."/>
            <person name="Klopp C."/>
            <person name="Thompson A.W."/>
            <person name="Robinson-Rechavi M."/>
            <person name="Braasch I."/>
            <person name="Lecointre G."/>
            <person name="Bobe J."/>
            <person name="Postlethwait J.H."/>
            <person name="Berthelot C."/>
            <person name="Roest Crollius H."/>
            <person name="Guiguen Y."/>
        </authorList>
    </citation>
    <scope>NUCLEOTIDE SEQUENCE</scope>
    <source>
        <strain evidence="2">WJC10195</strain>
    </source>
</reference>
<name>A0A9Q1IRV0_SYNKA</name>
<protein>
    <submittedName>
        <fullName evidence="2">Uncharacterized protein</fullName>
    </submittedName>
</protein>
<dbReference type="EMBL" id="JAINUF010000009">
    <property type="protein sequence ID" value="KAJ8350228.1"/>
    <property type="molecule type" value="Genomic_DNA"/>
</dbReference>
<dbReference type="Proteomes" id="UP001152622">
    <property type="component" value="Chromosome 9"/>
</dbReference>
<feature type="region of interest" description="Disordered" evidence="1">
    <location>
        <begin position="132"/>
        <end position="155"/>
    </location>
</feature>
<dbReference type="AlphaFoldDB" id="A0A9Q1IRV0"/>
<organism evidence="2 3">
    <name type="scientific">Synaphobranchus kaupii</name>
    <name type="common">Kaup's arrowtooth eel</name>
    <dbReference type="NCBI Taxonomy" id="118154"/>
    <lineage>
        <taxon>Eukaryota</taxon>
        <taxon>Metazoa</taxon>
        <taxon>Chordata</taxon>
        <taxon>Craniata</taxon>
        <taxon>Vertebrata</taxon>
        <taxon>Euteleostomi</taxon>
        <taxon>Actinopterygii</taxon>
        <taxon>Neopterygii</taxon>
        <taxon>Teleostei</taxon>
        <taxon>Anguilliformes</taxon>
        <taxon>Synaphobranchidae</taxon>
        <taxon>Synaphobranchus</taxon>
    </lineage>
</organism>
<accession>A0A9Q1IRV0</accession>
<evidence type="ECO:0000256" key="1">
    <source>
        <dbReference type="SAM" id="MobiDB-lite"/>
    </source>
</evidence>
<keyword evidence="3" id="KW-1185">Reference proteome</keyword>
<comment type="caution">
    <text evidence="2">The sequence shown here is derived from an EMBL/GenBank/DDBJ whole genome shotgun (WGS) entry which is preliminary data.</text>
</comment>
<evidence type="ECO:0000313" key="3">
    <source>
        <dbReference type="Proteomes" id="UP001152622"/>
    </source>
</evidence>
<sequence>MEAFHSAHFNCVLAADWLPALGADVRRPTGRFHSRQPRHIFLHAKQEVGTTATRQPRFTLSLRGYGSHLSQIPSLSEVPAPAGLCLLSPSNPSPKLSQHRLSCRKINQFLMLPRYLGWRLFLYCVRGRGRASSRGRTGDEASPLQDTAVGVATARRDKSPWNRPLRLPLHKRKPFSFCTSKGKVGGVWSLLSALLLDLLSALLLDLLSALLLDRFTHFFHFTGWLAGGLLCLRCNRQTSRGSRSGIRHVSPCHPRTQALSRELVSDSLAVKL</sequence>
<evidence type="ECO:0000313" key="2">
    <source>
        <dbReference type="EMBL" id="KAJ8350228.1"/>
    </source>
</evidence>
<gene>
    <name evidence="2" type="ORF">SKAU_G00253580</name>
</gene>
<proteinExistence type="predicted"/>